<sequence length="153" mass="17372">MNTYESLENLLAAAATTHAHAAAQYQQLQRRTENERILLLLEDACRREERLARLTLEFMERADSSLLSTRLQYTLEKEPIEYVNSLVPAGGPLRIDAVNEMGQQLYSYIEELLEGALRETAAASVQELLQELLQLEQAERRNFSLEMTSAGDV</sequence>
<proteinExistence type="predicted"/>
<evidence type="ECO:0000313" key="2">
    <source>
        <dbReference type="Proteomes" id="UP000477680"/>
    </source>
</evidence>
<protein>
    <submittedName>
        <fullName evidence="1">Uncharacterized protein</fullName>
    </submittedName>
</protein>
<keyword evidence="2" id="KW-1185">Reference proteome</keyword>
<dbReference type="EMBL" id="CP048711">
    <property type="protein sequence ID" value="QIB67212.1"/>
    <property type="molecule type" value="Genomic_DNA"/>
</dbReference>
<evidence type="ECO:0000313" key="1">
    <source>
        <dbReference type="EMBL" id="QIB67212.1"/>
    </source>
</evidence>
<dbReference type="AlphaFoldDB" id="A0A6C0U4X8"/>
<name>A0A6C0U4X8_9GAMM</name>
<accession>A0A6C0U4X8</accession>
<organism evidence="1 2">
    <name type="scientific">Kineobactrum salinum</name>
    <dbReference type="NCBI Taxonomy" id="2708301"/>
    <lineage>
        <taxon>Bacteria</taxon>
        <taxon>Pseudomonadati</taxon>
        <taxon>Pseudomonadota</taxon>
        <taxon>Gammaproteobacteria</taxon>
        <taxon>Cellvibrionales</taxon>
        <taxon>Halieaceae</taxon>
        <taxon>Kineobactrum</taxon>
    </lineage>
</organism>
<dbReference type="Proteomes" id="UP000477680">
    <property type="component" value="Chromosome"/>
</dbReference>
<reference evidence="1 2" key="1">
    <citation type="submission" date="2020-02" db="EMBL/GenBank/DDBJ databases">
        <title>Genome sequencing for Kineobactrum sp. M2.</title>
        <authorList>
            <person name="Park S.-J."/>
        </authorList>
    </citation>
    <scope>NUCLEOTIDE SEQUENCE [LARGE SCALE GENOMIC DNA]</scope>
    <source>
        <strain evidence="1 2">M2</strain>
    </source>
</reference>
<dbReference type="KEGG" id="kim:G3T16_19180"/>
<gene>
    <name evidence="1" type="ORF">G3T16_19180</name>
</gene>
<dbReference type="RefSeq" id="WP_163496639.1">
    <property type="nucleotide sequence ID" value="NZ_CP048711.1"/>
</dbReference>